<dbReference type="Proteomes" id="UP000663873">
    <property type="component" value="Unassembled WGS sequence"/>
</dbReference>
<feature type="region of interest" description="Disordered" evidence="1">
    <location>
        <begin position="1"/>
        <end position="29"/>
    </location>
</feature>
<comment type="caution">
    <text evidence="2">The sequence shown here is derived from an EMBL/GenBank/DDBJ whole genome shotgun (WGS) entry which is preliminary data.</text>
</comment>
<evidence type="ECO:0000313" key="7">
    <source>
        <dbReference type="Proteomes" id="UP000663873"/>
    </source>
</evidence>
<dbReference type="AlphaFoldDB" id="A0A817RXL9"/>
<keyword evidence="7" id="KW-1185">Reference proteome</keyword>
<dbReference type="Proteomes" id="UP000663833">
    <property type="component" value="Unassembled WGS sequence"/>
</dbReference>
<evidence type="ECO:0000313" key="4">
    <source>
        <dbReference type="EMBL" id="CAF4418568.1"/>
    </source>
</evidence>
<dbReference type="EMBL" id="CAJNYD010001306">
    <property type="protein sequence ID" value="CAF3329222.1"/>
    <property type="molecule type" value="Genomic_DNA"/>
</dbReference>
<gene>
    <name evidence="5" type="ORF">HFQ381_LOCUS28105</name>
    <name evidence="3" type="ORF">LUA448_LOCUS10845</name>
    <name evidence="2" type="ORF">TIS948_LOCUS15956</name>
    <name evidence="4" type="ORF">UJA718_LOCUS20387</name>
</gene>
<reference evidence="2" key="1">
    <citation type="submission" date="2021-02" db="EMBL/GenBank/DDBJ databases">
        <authorList>
            <person name="Nowell W R."/>
        </authorList>
    </citation>
    <scope>NUCLEOTIDE SEQUENCE</scope>
</reference>
<dbReference type="EMBL" id="CAJOBP010003784">
    <property type="protein sequence ID" value="CAF4418568.1"/>
    <property type="molecule type" value="Genomic_DNA"/>
</dbReference>
<dbReference type="Proteomes" id="UP000663851">
    <property type="component" value="Unassembled WGS sequence"/>
</dbReference>
<dbReference type="EMBL" id="CAJNXB010002621">
    <property type="protein sequence ID" value="CAF3264114.1"/>
    <property type="molecule type" value="Genomic_DNA"/>
</dbReference>
<evidence type="ECO:0000256" key="1">
    <source>
        <dbReference type="SAM" id="MobiDB-lite"/>
    </source>
</evidence>
<evidence type="ECO:0000313" key="5">
    <source>
        <dbReference type="EMBL" id="CAF4505683.1"/>
    </source>
</evidence>
<organism evidence="2 6">
    <name type="scientific">Rotaria socialis</name>
    <dbReference type="NCBI Taxonomy" id="392032"/>
    <lineage>
        <taxon>Eukaryota</taxon>
        <taxon>Metazoa</taxon>
        <taxon>Spiralia</taxon>
        <taxon>Gnathifera</taxon>
        <taxon>Rotifera</taxon>
        <taxon>Eurotatoria</taxon>
        <taxon>Bdelloidea</taxon>
        <taxon>Philodinida</taxon>
        <taxon>Philodinidae</taxon>
        <taxon>Rotaria</taxon>
    </lineage>
</organism>
<name>A0A817RXL9_9BILA</name>
<sequence length="153" mass="17384">MNDFNTKPYRLERSPSEQGPRPLPSDQDRVEKLTTGKKKLYTNDTTQNTQKLKLAKNILTVETWNVQTLWAAGKLELLRNEMERFRYDIIGISEVRWTGKGETPQGGFTWSGEETSHIRGVGLLLSKQAQKALIGYNPISSRIISARFDAAPF</sequence>
<dbReference type="InterPro" id="IPR036691">
    <property type="entry name" value="Endo/exonu/phosph_ase_sf"/>
</dbReference>
<accession>A0A817RXL9</accession>
<evidence type="ECO:0000313" key="2">
    <source>
        <dbReference type="EMBL" id="CAF3264114.1"/>
    </source>
</evidence>
<protein>
    <submittedName>
        <fullName evidence="2">Uncharacterized protein</fullName>
    </submittedName>
</protein>
<dbReference type="EMBL" id="CAJOBO010003873">
    <property type="protein sequence ID" value="CAF4505683.1"/>
    <property type="molecule type" value="Genomic_DNA"/>
</dbReference>
<dbReference type="Proteomes" id="UP000663825">
    <property type="component" value="Unassembled WGS sequence"/>
</dbReference>
<evidence type="ECO:0000313" key="3">
    <source>
        <dbReference type="EMBL" id="CAF3329222.1"/>
    </source>
</evidence>
<dbReference type="SUPFAM" id="SSF56219">
    <property type="entry name" value="DNase I-like"/>
    <property type="match status" value="1"/>
</dbReference>
<dbReference type="Gene3D" id="3.60.10.10">
    <property type="entry name" value="Endonuclease/exonuclease/phosphatase"/>
    <property type="match status" value="1"/>
</dbReference>
<evidence type="ECO:0000313" key="6">
    <source>
        <dbReference type="Proteomes" id="UP000663825"/>
    </source>
</evidence>
<dbReference type="OrthoDB" id="414666at2759"/>
<proteinExistence type="predicted"/>